<keyword evidence="2" id="KW-0808">Transferase</keyword>
<dbReference type="PANTHER" id="PTHR40697">
    <property type="entry name" value="ACETOIN CATABOLISM PROTEIN X"/>
    <property type="match status" value="1"/>
</dbReference>
<reference evidence="2 3" key="1">
    <citation type="journal article" date="2019" name="Int. J. Syst. Evol. Microbiol.">
        <title>The Global Catalogue of Microorganisms (GCM) 10K type strain sequencing project: providing services to taxonomists for standard genome sequencing and annotation.</title>
        <authorList>
            <consortium name="The Broad Institute Genomics Platform"/>
            <consortium name="The Broad Institute Genome Sequencing Center for Infectious Disease"/>
            <person name="Wu L."/>
            <person name="Ma J."/>
        </authorList>
    </citation>
    <scope>NUCLEOTIDE SEQUENCE [LARGE SCALE GENOMIC DNA]</scope>
    <source>
        <strain evidence="2 3">XZYJ18</strain>
    </source>
</reference>
<dbReference type="EMBL" id="JBHSHT010000001">
    <property type="protein sequence ID" value="MFC4822756.1"/>
    <property type="molecule type" value="Genomic_DNA"/>
</dbReference>
<name>A0ABD5PY26_9EURY</name>
<dbReference type="Pfam" id="PF20143">
    <property type="entry name" value="NAD_kinase_C"/>
    <property type="match status" value="1"/>
</dbReference>
<dbReference type="GeneID" id="73046204"/>
<evidence type="ECO:0000313" key="2">
    <source>
        <dbReference type="EMBL" id="MFC4822756.1"/>
    </source>
</evidence>
<dbReference type="RefSeq" id="WP_254267724.1">
    <property type="nucleotide sequence ID" value="NZ_CP100400.1"/>
</dbReference>
<dbReference type="SUPFAM" id="SSF111331">
    <property type="entry name" value="NAD kinase/diacylglycerol kinase-like"/>
    <property type="match status" value="1"/>
</dbReference>
<dbReference type="InterPro" id="IPR016064">
    <property type="entry name" value="NAD/diacylglycerol_kinase_sf"/>
</dbReference>
<dbReference type="PIRSF" id="PIRSF016907">
    <property type="entry name" value="Kin_ATP-NAD"/>
    <property type="match status" value="1"/>
</dbReference>
<dbReference type="InterPro" id="IPR001206">
    <property type="entry name" value="Diacylglycerol_kinase_cat_dom"/>
</dbReference>
<sequence length="360" mass="37633">MRTIGVVVNPIAGMGGRVGLKGTDGKVEEARERGAEARAPDRAVAALRALAERVGSEGVELLTYRGEMGEREARAAGLDPRVVGGPAGGDDTTAEDTREAVRRFVAEGADLILFVGGDGTAVDVAETLDEDGSEIPILGVPAGVKVYSAVFAVTPEAAGRVAADFDRSETREVNDIDEDAYRDGEVRAELKAVAEVPVAEDLQSSKQVGGGTVESLALGVAEDARADEGTTYVLGPGGTVGAVKSELGFEGSPLGVDVWRDGEVLATDASADEILTHLGERNVVVVSPIGGQGFVFGRGNDQISPAVIRRADVEVVASKPKLDGIGVLRVDTGDDEVDDSLRGWRKVRVGRFERRMMKVV</sequence>
<dbReference type="Proteomes" id="UP001595945">
    <property type="component" value="Unassembled WGS sequence"/>
</dbReference>
<evidence type="ECO:0000313" key="3">
    <source>
        <dbReference type="Proteomes" id="UP001595945"/>
    </source>
</evidence>
<feature type="domain" description="DAGKc" evidence="1">
    <location>
        <begin position="94"/>
        <end position="143"/>
    </location>
</feature>
<dbReference type="PANTHER" id="PTHR40697:SF2">
    <property type="entry name" value="ATP-NAD KINASE-RELATED"/>
    <property type="match status" value="1"/>
</dbReference>
<gene>
    <name evidence="2" type="ORF">ACFO9K_00625</name>
</gene>
<dbReference type="GO" id="GO:0016301">
    <property type="term" value="F:kinase activity"/>
    <property type="evidence" value="ECO:0007669"/>
    <property type="project" value="UniProtKB-KW"/>
</dbReference>
<accession>A0ABD5PY26</accession>
<dbReference type="PROSITE" id="PS50146">
    <property type="entry name" value="DAGK"/>
    <property type="match status" value="1"/>
</dbReference>
<protein>
    <submittedName>
        <fullName evidence="2">ATP-NAD kinase family protein</fullName>
    </submittedName>
</protein>
<dbReference type="Pfam" id="PF01513">
    <property type="entry name" value="NAD_kinase"/>
    <property type="match status" value="1"/>
</dbReference>
<dbReference type="InterPro" id="IPR017438">
    <property type="entry name" value="ATP-NAD_kinase_N"/>
</dbReference>
<dbReference type="InterPro" id="IPR039065">
    <property type="entry name" value="AcoX-like"/>
</dbReference>
<keyword evidence="2" id="KW-0418">Kinase</keyword>
<dbReference type="InterPro" id="IPR011386">
    <property type="entry name" value="Put_ATP-NAD_kin"/>
</dbReference>
<dbReference type="Gene3D" id="3.40.50.10330">
    <property type="entry name" value="Probable inorganic polyphosphate/atp-NAD kinase, domain 1"/>
    <property type="match status" value="1"/>
</dbReference>
<evidence type="ECO:0000259" key="1">
    <source>
        <dbReference type="PROSITE" id="PS50146"/>
    </source>
</evidence>
<keyword evidence="3" id="KW-1185">Reference proteome</keyword>
<dbReference type="InterPro" id="IPR002504">
    <property type="entry name" value="NADK"/>
</dbReference>
<proteinExistence type="predicted"/>
<dbReference type="AlphaFoldDB" id="A0ABD5PY26"/>
<comment type="caution">
    <text evidence="2">The sequence shown here is derived from an EMBL/GenBank/DDBJ whole genome shotgun (WGS) entry which is preliminary data.</text>
</comment>
<organism evidence="2 3">
    <name type="scientific">Halorussus aquaticus</name>
    <dbReference type="NCBI Taxonomy" id="2953748"/>
    <lineage>
        <taxon>Archaea</taxon>
        <taxon>Methanobacteriati</taxon>
        <taxon>Methanobacteriota</taxon>
        <taxon>Stenosarchaea group</taxon>
        <taxon>Halobacteria</taxon>
        <taxon>Halobacteriales</taxon>
        <taxon>Haladaptataceae</taxon>
        <taxon>Halorussus</taxon>
    </lineage>
</organism>